<evidence type="ECO:0000313" key="2">
    <source>
        <dbReference type="Proteomes" id="UP000243688"/>
    </source>
</evidence>
<comment type="caution">
    <text evidence="1">The sequence shown here is derived from an EMBL/GenBank/DDBJ whole genome shotgun (WGS) entry which is preliminary data.</text>
</comment>
<protein>
    <submittedName>
        <fullName evidence="1">Uncharacterized protein</fullName>
    </submittedName>
</protein>
<evidence type="ECO:0000313" key="1">
    <source>
        <dbReference type="EMBL" id="PDO09948.1"/>
    </source>
</evidence>
<reference evidence="1 2" key="1">
    <citation type="submission" date="2016-12" db="EMBL/GenBank/DDBJ databases">
        <title>Candidatus Reconcilibacillus cellulovorans genome.</title>
        <authorList>
            <person name="Kolinko S."/>
            <person name="Wu Y.-W."/>
            <person name="Tachea F."/>
            <person name="Denzel E."/>
            <person name="Hiras J."/>
            <person name="Baecker N."/>
            <person name="Chan L.J."/>
            <person name="Eichorst S.A."/>
            <person name="Frey D."/>
            <person name="Adams P.D."/>
            <person name="Pray T."/>
            <person name="Tanjore D."/>
            <person name="Petzold C.J."/>
            <person name="Gladden J.M."/>
            <person name="Simmons B.A."/>
            <person name="Singer S.W."/>
        </authorList>
    </citation>
    <scope>NUCLEOTIDE SEQUENCE [LARGE SCALE GENOMIC DNA]</scope>
    <source>
        <strain evidence="1">JTherm</strain>
    </source>
</reference>
<proteinExistence type="predicted"/>
<organism evidence="1 2">
    <name type="scientific">Candidatus Reconcilbacillus cellulovorans</name>
    <dbReference type="NCBI Taxonomy" id="1906605"/>
    <lineage>
        <taxon>Bacteria</taxon>
        <taxon>Bacillati</taxon>
        <taxon>Bacillota</taxon>
        <taxon>Bacilli</taxon>
        <taxon>Bacillales</taxon>
        <taxon>Paenibacillaceae</taxon>
        <taxon>Candidatus Reconcilbacillus</taxon>
    </lineage>
</organism>
<sequence length="62" mass="7049">MLLYNYGKEVKTVNIAFEVERLESIEVPGIISAIKDFIRGFFDGFTGRFSFSTKVKGLRPLC</sequence>
<dbReference type="EMBL" id="MOXJ01000023">
    <property type="protein sequence ID" value="PDO09948.1"/>
    <property type="molecule type" value="Genomic_DNA"/>
</dbReference>
<gene>
    <name evidence="1" type="ORF">BLM47_09900</name>
</gene>
<accession>A0A2A6DXZ9</accession>
<dbReference type="Proteomes" id="UP000243688">
    <property type="component" value="Unassembled WGS sequence"/>
</dbReference>
<dbReference type="AlphaFoldDB" id="A0A2A6DXZ9"/>
<name>A0A2A6DXZ9_9BACL</name>